<feature type="region of interest" description="Disordered" evidence="1">
    <location>
        <begin position="292"/>
        <end position="349"/>
    </location>
</feature>
<organism evidence="2 3">
    <name type="scientific">Rhodotorula mucilaginosa</name>
    <name type="common">Yeast</name>
    <name type="synonym">Rhodotorula rubra</name>
    <dbReference type="NCBI Taxonomy" id="5537"/>
    <lineage>
        <taxon>Eukaryota</taxon>
        <taxon>Fungi</taxon>
        <taxon>Dikarya</taxon>
        <taxon>Basidiomycota</taxon>
        <taxon>Pucciniomycotina</taxon>
        <taxon>Microbotryomycetes</taxon>
        <taxon>Sporidiobolales</taxon>
        <taxon>Sporidiobolaceae</taxon>
        <taxon>Rhodotorula</taxon>
    </lineage>
</organism>
<feature type="compositionally biased region" description="Polar residues" evidence="1">
    <location>
        <begin position="244"/>
        <end position="259"/>
    </location>
</feature>
<dbReference type="OrthoDB" id="2536047at2759"/>
<feature type="compositionally biased region" description="Gly residues" evidence="1">
    <location>
        <begin position="626"/>
        <end position="640"/>
    </location>
</feature>
<feature type="compositionally biased region" description="Low complexity" evidence="1">
    <location>
        <begin position="790"/>
        <end position="806"/>
    </location>
</feature>
<sequence length="1001" mass="104544">MSARTDLMERIFRKIRAPLESLCPAALAPLDSLEMEDSWSFDGSIVSLSDSIGPPDASPASIRPDDDSAVSAHTDNRAASAAAPSDTSGEPALAFSASRIDDMSTAAPPAERDERDRACGPTSTVPPHATLYLAGTSTAPTELSPETTVGQTVSRGRPGVRTRGGGGGGGGNATAPAATRSTSVSSTTSTDGSAASSSLPSSSTKMSDAETTSEQDGAGTSAFVMPSLNMGGGTTTTARYATTENSSAPEVAAATSQRLLSGGRSEADRVRILVLGSTADDRRTFAKLVSLDDDDDDEDRSRHRVQSSASSEGVTDMSFSFLSTRPAPSNPRTEPRSANLPRPPNEDETFEALSPRAGSATLFQLADDERSTARLLDKLQMPFERLEAKISRTYPATDRLADLVSSASCGSFDACLFLFSSPPTAKEVALARPVSRLVPLFPVLLLPPPPSGKSQKTNALCHAVQEQLNGADVRWLPASSLGKNSRRRSGGGGGGPLFMLPHDLFAQQPPPVFDSHAGPCGDSPPFSAPLSSRDSPNSLASSQEVFALPPTPHSPALTAMSSAPPSSIGTGEERPGRHGARRESGGGGGVRSLLASGLPSTRAGSSVSRSDSRRRSQQRRRRGHRGGGGGHSSTQGGGGSSSSESDSTSDSRHMYGSSTSLADLKRLQFMLHDPSLSDTLRHLVARAFLEWREVEIAAMANGSSRDFPTAETRADLPSEWGETLLENERGAFQDTGVNARKGLDFSRRVAERRQALRALAAPPPQSRGVLGSERAQTQTQTEEEDEEAEGAPITASTTRESTTSSAYWTDPTTPRCIQRGLPSFVGGTAGATDLNRAGGDGYFPATSSASVPWLDSASEFASSSTEEEGQQPTTAPRPLSPSSLVYLSPADPFHLPSLIHLVGLNLRLAFDPAAALARSATSPTPADEETAAEGTKSTSVWSWWRTAATVGLVFAAGVAIGAHVISRRAILFGPAPTLATAAVIASPADWASWSPAVLIRS</sequence>
<feature type="compositionally biased region" description="Polar residues" evidence="1">
    <location>
        <begin position="135"/>
        <end position="154"/>
    </location>
</feature>
<feature type="region of interest" description="Disordered" evidence="1">
    <location>
        <begin position="758"/>
        <end position="821"/>
    </location>
</feature>
<feature type="compositionally biased region" description="Gly residues" evidence="1">
    <location>
        <begin position="162"/>
        <end position="172"/>
    </location>
</feature>
<feature type="compositionally biased region" description="Low complexity" evidence="1">
    <location>
        <begin position="173"/>
        <end position="206"/>
    </location>
</feature>
<dbReference type="EMBL" id="PUHQ01000002">
    <property type="protein sequence ID" value="KAG0667233.1"/>
    <property type="molecule type" value="Genomic_DNA"/>
</dbReference>
<evidence type="ECO:0000256" key="1">
    <source>
        <dbReference type="SAM" id="MobiDB-lite"/>
    </source>
</evidence>
<feature type="compositionally biased region" description="Polar residues" evidence="1">
    <location>
        <begin position="559"/>
        <end position="569"/>
    </location>
</feature>
<protein>
    <submittedName>
        <fullName evidence="2">Uncharacterized protein</fullName>
    </submittedName>
</protein>
<accession>A0A9P6W8W0</accession>
<name>A0A9P6W8W0_RHOMI</name>
<feature type="compositionally biased region" description="Basic and acidic residues" evidence="1">
    <location>
        <begin position="571"/>
        <end position="584"/>
    </location>
</feature>
<gene>
    <name evidence="2" type="ORF">C6P46_002645</name>
</gene>
<feature type="compositionally biased region" description="Basic residues" evidence="1">
    <location>
        <begin position="615"/>
        <end position="625"/>
    </location>
</feature>
<proteinExistence type="predicted"/>
<dbReference type="Proteomes" id="UP000777482">
    <property type="component" value="Unassembled WGS sequence"/>
</dbReference>
<feature type="region of interest" description="Disordered" evidence="1">
    <location>
        <begin position="479"/>
        <end position="656"/>
    </location>
</feature>
<feature type="compositionally biased region" description="Polar residues" evidence="1">
    <location>
        <begin position="529"/>
        <end position="544"/>
    </location>
</feature>
<feature type="region of interest" description="Disordered" evidence="1">
    <location>
        <begin position="857"/>
        <end position="880"/>
    </location>
</feature>
<comment type="caution">
    <text evidence="2">The sequence shown here is derived from an EMBL/GenBank/DDBJ whole genome shotgun (WGS) entry which is preliminary data.</text>
</comment>
<feature type="compositionally biased region" description="Polar residues" evidence="1">
    <location>
        <begin position="306"/>
        <end position="332"/>
    </location>
</feature>
<keyword evidence="3" id="KW-1185">Reference proteome</keyword>
<feature type="region of interest" description="Disordered" evidence="1">
    <location>
        <begin position="44"/>
        <end position="266"/>
    </location>
</feature>
<evidence type="ECO:0000313" key="2">
    <source>
        <dbReference type="EMBL" id="KAG0667233.1"/>
    </source>
</evidence>
<dbReference type="AlphaFoldDB" id="A0A9P6W8W0"/>
<evidence type="ECO:0000313" key="3">
    <source>
        <dbReference type="Proteomes" id="UP000777482"/>
    </source>
</evidence>
<feature type="compositionally biased region" description="Low complexity" evidence="1">
    <location>
        <begin position="591"/>
        <end position="609"/>
    </location>
</feature>
<reference evidence="2 3" key="1">
    <citation type="submission" date="2020-11" db="EMBL/GenBank/DDBJ databases">
        <title>Kefir isolates.</title>
        <authorList>
            <person name="Marcisauskas S."/>
            <person name="Kim Y."/>
            <person name="Blasche S."/>
        </authorList>
    </citation>
    <scope>NUCLEOTIDE SEQUENCE [LARGE SCALE GENOMIC DNA]</scope>
    <source>
        <strain evidence="2 3">KR</strain>
    </source>
</reference>